<dbReference type="OrthoDB" id="2014147at2759"/>
<accession>A0A2P6R5B1</accession>
<comment type="caution">
    <text evidence="3">The sequence shown here is derived from an EMBL/GenBank/DDBJ whole genome shotgun (WGS) entry which is preliminary data.</text>
</comment>
<evidence type="ECO:0000313" key="4">
    <source>
        <dbReference type="Proteomes" id="UP000238479"/>
    </source>
</evidence>
<keyword evidence="4" id="KW-1185">Reference proteome</keyword>
<dbReference type="Pfam" id="PF25475">
    <property type="entry name" value="DUF7903"/>
    <property type="match status" value="1"/>
</dbReference>
<feature type="region of interest" description="Disordered" evidence="1">
    <location>
        <begin position="1"/>
        <end position="21"/>
    </location>
</feature>
<evidence type="ECO:0000256" key="1">
    <source>
        <dbReference type="SAM" id="MobiDB-lite"/>
    </source>
</evidence>
<gene>
    <name evidence="3" type="ORF">RchiOBHm_Chr3g0448711</name>
</gene>
<reference evidence="3 4" key="1">
    <citation type="journal article" date="2018" name="Nat. Genet.">
        <title>The Rosa genome provides new insights in the design of modern roses.</title>
        <authorList>
            <person name="Bendahmane M."/>
        </authorList>
    </citation>
    <scope>NUCLEOTIDE SEQUENCE [LARGE SCALE GENOMIC DNA]</scope>
    <source>
        <strain evidence="4">cv. Old Blush</strain>
    </source>
</reference>
<evidence type="ECO:0000313" key="3">
    <source>
        <dbReference type="EMBL" id="PRQ41613.1"/>
    </source>
</evidence>
<dbReference type="Gramene" id="PRQ41613">
    <property type="protein sequence ID" value="PRQ41613"/>
    <property type="gene ID" value="RchiOBHm_Chr3g0448711"/>
</dbReference>
<name>A0A2P6R5B1_ROSCH</name>
<dbReference type="InterPro" id="IPR057225">
    <property type="entry name" value="DUF7903"/>
</dbReference>
<dbReference type="EMBL" id="PDCK01000041">
    <property type="protein sequence ID" value="PRQ41613.1"/>
    <property type="molecule type" value="Genomic_DNA"/>
</dbReference>
<feature type="domain" description="DUF7903" evidence="2">
    <location>
        <begin position="42"/>
        <end position="394"/>
    </location>
</feature>
<dbReference type="PANTHER" id="PTHR35481:SF1">
    <property type="entry name" value="DNA-DIRECTED RNA POLYMERASE SUBUNIT ALPHA"/>
    <property type="match status" value="1"/>
</dbReference>
<proteinExistence type="predicted"/>
<dbReference type="Proteomes" id="UP000238479">
    <property type="component" value="Chromosome 3"/>
</dbReference>
<dbReference type="AlphaFoldDB" id="A0A2P6R5B1"/>
<evidence type="ECO:0000259" key="2">
    <source>
        <dbReference type="Pfam" id="PF25475"/>
    </source>
</evidence>
<sequence>MAYIPPHKRSSNEAERPFPTPDKLAPLFKRNVNVRSSKSNDNWTGKVVWADQAISKWCALGLDDDTQFPSSVNLELISLETIEHKIGEKRLALMNSGLATEGSEVKWDLPKSPWVYIAENVLEDLIASFDNMRKEMESPKLEELKPNLIARVGKVLFHRNPSVNLESLRENLTTKMLKNWRRSFYTNVPVSYTEKIVNKVVPNIGVDFESEKDIYLVKLADSTTPDSTLLCKCSVKADGKLQLYKVELNQMRNMVMDISIPNKNLDLRLMLNLKRVVTTQTDDETQSIRDLVDAAIADPDVKGGLRWPLEKTSSGKYNVVGAWHVRAKVYKNQSLRFKVRHADRFDFGTSIGEASWEISLRLKKLGSKLKEEKVDVDSVSEMLEENMKFIYDNFLSCESFLT</sequence>
<organism evidence="3 4">
    <name type="scientific">Rosa chinensis</name>
    <name type="common">China rose</name>
    <dbReference type="NCBI Taxonomy" id="74649"/>
    <lineage>
        <taxon>Eukaryota</taxon>
        <taxon>Viridiplantae</taxon>
        <taxon>Streptophyta</taxon>
        <taxon>Embryophyta</taxon>
        <taxon>Tracheophyta</taxon>
        <taxon>Spermatophyta</taxon>
        <taxon>Magnoliopsida</taxon>
        <taxon>eudicotyledons</taxon>
        <taxon>Gunneridae</taxon>
        <taxon>Pentapetalae</taxon>
        <taxon>rosids</taxon>
        <taxon>fabids</taxon>
        <taxon>Rosales</taxon>
        <taxon>Rosaceae</taxon>
        <taxon>Rosoideae</taxon>
        <taxon>Rosoideae incertae sedis</taxon>
        <taxon>Rosa</taxon>
    </lineage>
</organism>
<dbReference type="OMA" id="INCKCTI"/>
<dbReference type="PANTHER" id="PTHR35481">
    <property type="entry name" value="DNA-DIRECTED RNA POLYMERASE SUBUNIT ALPHA"/>
    <property type="match status" value="1"/>
</dbReference>
<protein>
    <recommendedName>
        <fullName evidence="2">DUF7903 domain-containing protein</fullName>
    </recommendedName>
</protein>